<keyword evidence="4" id="KW-1185">Reference proteome</keyword>
<accession>A0A4S3TPM0</accession>
<evidence type="ECO:0000256" key="2">
    <source>
        <dbReference type="SAM" id="Phobius"/>
    </source>
</evidence>
<feature type="compositionally biased region" description="Basic and acidic residues" evidence="1">
    <location>
        <begin position="262"/>
        <end position="302"/>
    </location>
</feature>
<evidence type="ECO:0000256" key="1">
    <source>
        <dbReference type="SAM" id="MobiDB-lite"/>
    </source>
</evidence>
<keyword evidence="2" id="KW-0812">Transmembrane</keyword>
<protein>
    <submittedName>
        <fullName evidence="3">Uncharacterized protein</fullName>
    </submittedName>
</protein>
<dbReference type="EMBL" id="RBZW01000011">
    <property type="protein sequence ID" value="THE66261.1"/>
    <property type="molecule type" value="Genomic_DNA"/>
</dbReference>
<keyword evidence="2" id="KW-0472">Membrane</keyword>
<dbReference type="RefSeq" id="WP_141463240.1">
    <property type="nucleotide sequence ID" value="NZ_RBZW01000011.1"/>
</dbReference>
<gene>
    <name evidence="3" type="ORF">D8Y22_03020</name>
</gene>
<evidence type="ECO:0000313" key="3">
    <source>
        <dbReference type="EMBL" id="THE66261.1"/>
    </source>
</evidence>
<proteinExistence type="predicted"/>
<feature type="compositionally biased region" description="Basic and acidic residues" evidence="1">
    <location>
        <begin position="212"/>
        <end position="222"/>
    </location>
</feature>
<dbReference type="Proteomes" id="UP000318864">
    <property type="component" value="Unassembled WGS sequence"/>
</dbReference>
<feature type="compositionally biased region" description="Basic and acidic residues" evidence="1">
    <location>
        <begin position="232"/>
        <end position="253"/>
    </location>
</feature>
<sequence>MRDNSPTDLQWGTAGVTEPKSVLVALLVVLVAVGLTVGATGALASSSGDDGYAPADEAYEQLILTADCDEKEGSLLEIENPNDEAASVAIAWASDDPSLSVQSDGQISTQVQTSSQATASGTETVQTLTATVPGDETVAIIGLQDGTYDLSAAIDETEIGIVYDEDDDAFDRTDAGHVELTLECDATEESAPIFLTVVDDHDETTDGDVAATDDKHADKTDTDPLETDEKADETVDHDAKKEKHEDTDGKHDDDKEDTDKDDDGKKDGETQDDTKDDGKDEHDDKNDGKKHDESYENDHKKH</sequence>
<feature type="region of interest" description="Disordered" evidence="1">
    <location>
        <begin position="202"/>
        <end position="302"/>
    </location>
</feature>
<evidence type="ECO:0000313" key="4">
    <source>
        <dbReference type="Proteomes" id="UP000318864"/>
    </source>
</evidence>
<name>A0A4S3TPM0_9EURY</name>
<comment type="caution">
    <text evidence="3">The sequence shown here is derived from an EMBL/GenBank/DDBJ whole genome shotgun (WGS) entry which is preliminary data.</text>
</comment>
<organism evidence="3 4">
    <name type="scientific">Salinadaptatus halalkaliphilus</name>
    <dbReference type="NCBI Taxonomy" id="2419781"/>
    <lineage>
        <taxon>Archaea</taxon>
        <taxon>Methanobacteriati</taxon>
        <taxon>Methanobacteriota</taxon>
        <taxon>Stenosarchaea group</taxon>
        <taxon>Halobacteria</taxon>
        <taxon>Halobacteriales</taxon>
        <taxon>Natrialbaceae</taxon>
        <taxon>Salinadaptatus</taxon>
    </lineage>
</organism>
<dbReference type="AlphaFoldDB" id="A0A4S3TPM0"/>
<reference evidence="3 4" key="1">
    <citation type="submission" date="2018-10" db="EMBL/GenBank/DDBJ databases">
        <title>Natronolimnobius sp. XQ-INN 246 isolated from Inner Mongolia Autonomous Region of China.</title>
        <authorList>
            <person name="Xue Q."/>
        </authorList>
    </citation>
    <scope>NUCLEOTIDE SEQUENCE [LARGE SCALE GENOMIC DNA]</scope>
    <source>
        <strain evidence="3 4">XQ-INN 246</strain>
    </source>
</reference>
<feature type="transmembrane region" description="Helical" evidence="2">
    <location>
        <begin position="21"/>
        <end position="44"/>
    </location>
</feature>
<keyword evidence="2" id="KW-1133">Transmembrane helix</keyword>